<evidence type="ECO:0000256" key="7">
    <source>
        <dbReference type="ARBA" id="ARBA00022840"/>
    </source>
</evidence>
<dbReference type="InterPro" id="IPR027417">
    <property type="entry name" value="P-loop_NTPase"/>
</dbReference>
<keyword evidence="5 10" id="KW-0819">tRNA processing</keyword>
<dbReference type="PANTHER" id="PTHR11088:SF60">
    <property type="entry name" value="TRNA DIMETHYLALLYLTRANSFERASE"/>
    <property type="match status" value="1"/>
</dbReference>
<feature type="site" description="Interaction with substrate tRNA" evidence="10">
    <location>
        <position position="129"/>
    </location>
</feature>
<keyword evidence="15" id="KW-1185">Reference proteome</keyword>
<dbReference type="EMBL" id="JACHEO010000001">
    <property type="protein sequence ID" value="MBB5346510.1"/>
    <property type="molecule type" value="Genomic_DNA"/>
</dbReference>
<comment type="caution">
    <text evidence="14">The sequence shown here is derived from an EMBL/GenBank/DDBJ whole genome shotgun (WGS) entry which is preliminary data.</text>
</comment>
<feature type="binding site" evidence="10">
    <location>
        <begin position="18"/>
        <end position="23"/>
    </location>
    <ligand>
        <name>substrate</name>
    </ligand>
</feature>
<dbReference type="Proteomes" id="UP000539642">
    <property type="component" value="Unassembled WGS sequence"/>
</dbReference>
<evidence type="ECO:0000256" key="13">
    <source>
        <dbReference type="RuleBase" id="RU003785"/>
    </source>
</evidence>
<dbReference type="Pfam" id="PF01715">
    <property type="entry name" value="IPPT"/>
    <property type="match status" value="1"/>
</dbReference>
<organism evidence="14 15">
    <name type="scientific">Desulfoprunum benzoelyticum</name>
    <dbReference type="NCBI Taxonomy" id="1506996"/>
    <lineage>
        <taxon>Bacteria</taxon>
        <taxon>Pseudomonadati</taxon>
        <taxon>Thermodesulfobacteriota</taxon>
        <taxon>Desulfobulbia</taxon>
        <taxon>Desulfobulbales</taxon>
        <taxon>Desulfobulbaceae</taxon>
        <taxon>Desulfoprunum</taxon>
    </lineage>
</organism>
<sequence length="323" mass="36876">MKTIPQSMSPVLVLVGPTAIGKTALSLQIAERFDCEIVSVDSMQVYRYMDIGTAKASVAERSRVRHHLIDIADPDEQYDAARFVRDATAAIIDIHLRKKLPLLTGGTGLYLKALVDGIFECLPVNHQIRTRLQQRLAVEGPARLYRELASCDPPSAARIHVNDSQRLLRALEIYQATGIPWSSHLREQRGRTGPAVWGSILLLGLRCDRQTLYARINERCRQMIADGLEEEVRGLLARGYRQDLPSLQSIGYKHMIKYIDSTWTSEQMLTYLSRDTRRYAKRQFTWFNGMDQIEWYEVATGAPIIERIASWRDELSPRATTYR</sequence>
<evidence type="ECO:0000256" key="8">
    <source>
        <dbReference type="ARBA" id="ARBA00022842"/>
    </source>
</evidence>
<dbReference type="InterPro" id="IPR018022">
    <property type="entry name" value="IPT"/>
</dbReference>
<comment type="cofactor">
    <cofactor evidence="1 10">
        <name>Mg(2+)</name>
        <dbReference type="ChEBI" id="CHEBI:18420"/>
    </cofactor>
</comment>
<feature type="region of interest" description="Interaction with substrate tRNA" evidence="10">
    <location>
        <begin position="165"/>
        <end position="169"/>
    </location>
</feature>
<evidence type="ECO:0000256" key="10">
    <source>
        <dbReference type="HAMAP-Rule" id="MF_00185"/>
    </source>
</evidence>
<dbReference type="GO" id="GO:0052381">
    <property type="term" value="F:tRNA dimethylallyltransferase activity"/>
    <property type="evidence" value="ECO:0007669"/>
    <property type="project" value="UniProtKB-UniRule"/>
</dbReference>
<name>A0A840UYD3_9BACT</name>
<dbReference type="SUPFAM" id="SSF52540">
    <property type="entry name" value="P-loop containing nucleoside triphosphate hydrolases"/>
    <property type="match status" value="2"/>
</dbReference>
<evidence type="ECO:0000256" key="6">
    <source>
        <dbReference type="ARBA" id="ARBA00022741"/>
    </source>
</evidence>
<dbReference type="PANTHER" id="PTHR11088">
    <property type="entry name" value="TRNA DIMETHYLALLYLTRANSFERASE"/>
    <property type="match status" value="1"/>
</dbReference>
<keyword evidence="8 10" id="KW-0460">Magnesium</keyword>
<evidence type="ECO:0000256" key="9">
    <source>
        <dbReference type="ARBA" id="ARBA00049563"/>
    </source>
</evidence>
<evidence type="ECO:0000256" key="3">
    <source>
        <dbReference type="ARBA" id="ARBA00005842"/>
    </source>
</evidence>
<protein>
    <recommendedName>
        <fullName evidence="10">tRNA dimethylallyltransferase</fullName>
        <ecNumber evidence="10">2.5.1.75</ecNumber>
    </recommendedName>
    <alternativeName>
        <fullName evidence="10">Dimethylallyl diphosphate:tRNA dimethylallyltransferase</fullName>
        <shortName evidence="10">DMAPP:tRNA dimethylallyltransferase</shortName>
        <shortName evidence="10">DMATase</shortName>
    </alternativeName>
    <alternativeName>
        <fullName evidence="10">Isopentenyl-diphosphate:tRNA isopentenyltransferase</fullName>
        <shortName evidence="10">IPP transferase</shortName>
        <shortName evidence="10">IPPT</shortName>
        <shortName evidence="10">IPTase</shortName>
    </alternativeName>
</protein>
<comment type="catalytic activity">
    <reaction evidence="9 10 11">
        <text>adenosine(37) in tRNA + dimethylallyl diphosphate = N(6)-dimethylallyladenosine(37) in tRNA + diphosphate</text>
        <dbReference type="Rhea" id="RHEA:26482"/>
        <dbReference type="Rhea" id="RHEA-COMP:10162"/>
        <dbReference type="Rhea" id="RHEA-COMP:10375"/>
        <dbReference type="ChEBI" id="CHEBI:33019"/>
        <dbReference type="ChEBI" id="CHEBI:57623"/>
        <dbReference type="ChEBI" id="CHEBI:74411"/>
        <dbReference type="ChEBI" id="CHEBI:74415"/>
        <dbReference type="EC" id="2.5.1.75"/>
    </reaction>
</comment>
<keyword evidence="7 10" id="KW-0067">ATP-binding</keyword>
<evidence type="ECO:0000256" key="2">
    <source>
        <dbReference type="ARBA" id="ARBA00003213"/>
    </source>
</evidence>
<evidence type="ECO:0000256" key="11">
    <source>
        <dbReference type="RuleBase" id="RU003783"/>
    </source>
</evidence>
<dbReference type="EC" id="2.5.1.75" evidence="10"/>
<evidence type="ECO:0000256" key="4">
    <source>
        <dbReference type="ARBA" id="ARBA00022679"/>
    </source>
</evidence>
<comment type="caution">
    <text evidence="10">Lacks conserved residue(s) required for the propagation of feature annotation.</text>
</comment>
<dbReference type="GO" id="GO:0005524">
    <property type="term" value="F:ATP binding"/>
    <property type="evidence" value="ECO:0007669"/>
    <property type="project" value="UniProtKB-UniRule"/>
</dbReference>
<keyword evidence="6 10" id="KW-0547">Nucleotide-binding</keyword>
<dbReference type="Gene3D" id="3.40.50.300">
    <property type="entry name" value="P-loop containing nucleotide triphosphate hydrolases"/>
    <property type="match status" value="1"/>
</dbReference>
<dbReference type="InterPro" id="IPR039657">
    <property type="entry name" value="Dimethylallyltransferase"/>
</dbReference>
<dbReference type="Gene3D" id="1.10.20.140">
    <property type="match status" value="1"/>
</dbReference>
<feature type="region of interest" description="Interaction with substrate tRNA" evidence="10">
    <location>
        <begin position="41"/>
        <end position="44"/>
    </location>
</feature>
<evidence type="ECO:0000256" key="12">
    <source>
        <dbReference type="RuleBase" id="RU003784"/>
    </source>
</evidence>
<dbReference type="AlphaFoldDB" id="A0A840UYD3"/>
<dbReference type="NCBIfam" id="TIGR00174">
    <property type="entry name" value="miaA"/>
    <property type="match status" value="1"/>
</dbReference>
<evidence type="ECO:0000256" key="5">
    <source>
        <dbReference type="ARBA" id="ARBA00022694"/>
    </source>
</evidence>
<keyword evidence="4 10" id="KW-0808">Transferase</keyword>
<proteinExistence type="inferred from homology"/>
<gene>
    <name evidence="10" type="primary">miaA</name>
    <name evidence="14" type="ORF">HNQ81_000217</name>
</gene>
<evidence type="ECO:0000313" key="15">
    <source>
        <dbReference type="Proteomes" id="UP000539642"/>
    </source>
</evidence>
<feature type="site" description="Interaction with substrate tRNA" evidence="10">
    <location>
        <position position="107"/>
    </location>
</feature>
<comment type="function">
    <text evidence="2 10 12">Catalyzes the transfer of a dimethylallyl group onto the adenine at position 37 in tRNAs that read codons beginning with uridine, leading to the formation of N6-(dimethylallyl)adenosine (i(6)A).</text>
</comment>
<feature type="binding site" evidence="10">
    <location>
        <begin position="16"/>
        <end position="23"/>
    </location>
    <ligand>
        <name>ATP</name>
        <dbReference type="ChEBI" id="CHEBI:30616"/>
    </ligand>
</feature>
<dbReference type="GO" id="GO:0006400">
    <property type="term" value="P:tRNA modification"/>
    <property type="evidence" value="ECO:0007669"/>
    <property type="project" value="TreeGrafter"/>
</dbReference>
<dbReference type="RefSeq" id="WP_183347425.1">
    <property type="nucleotide sequence ID" value="NZ_JACHEO010000001.1"/>
</dbReference>
<comment type="similarity">
    <text evidence="3 10 13">Belongs to the IPP transferase family.</text>
</comment>
<reference evidence="14 15" key="1">
    <citation type="submission" date="2020-08" db="EMBL/GenBank/DDBJ databases">
        <title>Genomic Encyclopedia of Type Strains, Phase IV (KMG-IV): sequencing the most valuable type-strain genomes for metagenomic binning, comparative biology and taxonomic classification.</title>
        <authorList>
            <person name="Goeker M."/>
        </authorList>
    </citation>
    <scope>NUCLEOTIDE SEQUENCE [LARGE SCALE GENOMIC DNA]</scope>
    <source>
        <strain evidence="14 15">DSM 28570</strain>
    </source>
</reference>
<evidence type="ECO:0000256" key="1">
    <source>
        <dbReference type="ARBA" id="ARBA00001946"/>
    </source>
</evidence>
<dbReference type="HAMAP" id="MF_00185">
    <property type="entry name" value="IPP_trans"/>
    <property type="match status" value="1"/>
</dbReference>
<evidence type="ECO:0000313" key="14">
    <source>
        <dbReference type="EMBL" id="MBB5346510.1"/>
    </source>
</evidence>
<accession>A0A840UYD3</accession>
<comment type="subunit">
    <text evidence="10">Monomer.</text>
</comment>